<dbReference type="GO" id="GO:0004930">
    <property type="term" value="F:G protein-coupled receptor activity"/>
    <property type="evidence" value="ECO:0007669"/>
    <property type="project" value="UniProtKB-KW"/>
</dbReference>
<dbReference type="PROSITE" id="PS50262">
    <property type="entry name" value="G_PROTEIN_RECEP_F1_2"/>
    <property type="match status" value="1"/>
</dbReference>
<keyword evidence="5" id="KW-0681">Retinal protein</keyword>
<evidence type="ECO:0000259" key="13">
    <source>
        <dbReference type="PROSITE" id="PS50262"/>
    </source>
</evidence>
<sequence>MALNRFQVFGKDFSWTVNKPTKSTYKISCLIWTLAFVAAMLPFMGWGSYVFESDGLSCTFDFFTRTAPIRSYIIFMAVTLYISPVVLITTCYIFITVKVYIFEKKHFKPGGLVRFKGKKILYFEKSVARITVITIGIFLLSWTPYCFVALIGQFGDASLITPLVSILPGFFAKSSTAFNAVIYVCLHSKLRKTRNHTNNSIELIGIPVLLNTIHQNQYPPIGEQASEIWSHHSKL</sequence>
<evidence type="ECO:0000256" key="7">
    <source>
        <dbReference type="ARBA" id="ARBA00022991"/>
    </source>
</evidence>
<reference evidence="14" key="2">
    <citation type="journal article" date="2021" name="Genome Biol. Evol.">
        <title>Developing a high-quality reference genome for a parasitic bivalve with doubly uniparental inheritance (Bivalvia: Unionida).</title>
        <authorList>
            <person name="Smith C.H."/>
        </authorList>
    </citation>
    <scope>NUCLEOTIDE SEQUENCE</scope>
    <source>
        <strain evidence="14">CHS0354</strain>
        <tissue evidence="14">Mantle</tissue>
    </source>
</reference>
<evidence type="ECO:0000256" key="2">
    <source>
        <dbReference type="ARBA" id="ARBA00022543"/>
    </source>
</evidence>
<evidence type="ECO:0000256" key="4">
    <source>
        <dbReference type="ARBA" id="ARBA00022692"/>
    </source>
</evidence>
<keyword evidence="3" id="KW-0716">Sensory transduction</keyword>
<dbReference type="InterPro" id="IPR027430">
    <property type="entry name" value="Retinal_BS"/>
</dbReference>
<evidence type="ECO:0000256" key="11">
    <source>
        <dbReference type="ARBA" id="ARBA00023224"/>
    </source>
</evidence>
<feature type="transmembrane region" description="Helical" evidence="12">
    <location>
        <begin position="71"/>
        <end position="95"/>
    </location>
</feature>
<evidence type="ECO:0000256" key="8">
    <source>
        <dbReference type="ARBA" id="ARBA00023040"/>
    </source>
</evidence>
<name>A0AAE0TEF4_9BIVA</name>
<dbReference type="InterPro" id="IPR017452">
    <property type="entry name" value="GPCR_Rhodpsn_7TM"/>
</dbReference>
<dbReference type="InterPro" id="IPR050125">
    <property type="entry name" value="GPCR_opsins"/>
</dbReference>
<dbReference type="SUPFAM" id="SSF81321">
    <property type="entry name" value="Family A G protein-coupled receptor-like"/>
    <property type="match status" value="1"/>
</dbReference>
<feature type="transmembrane region" description="Helical" evidence="12">
    <location>
        <begin position="127"/>
        <end position="151"/>
    </location>
</feature>
<dbReference type="GO" id="GO:0009881">
    <property type="term" value="F:photoreceptor activity"/>
    <property type="evidence" value="ECO:0007669"/>
    <property type="project" value="UniProtKB-KW"/>
</dbReference>
<dbReference type="InterPro" id="IPR000276">
    <property type="entry name" value="GPCR_Rhodpsn"/>
</dbReference>
<dbReference type="Proteomes" id="UP001195483">
    <property type="component" value="Unassembled WGS sequence"/>
</dbReference>
<dbReference type="PROSITE" id="PS00238">
    <property type="entry name" value="OPSIN"/>
    <property type="match status" value="1"/>
</dbReference>
<comment type="subcellular location">
    <subcellularLocation>
        <location evidence="1">Membrane</location>
        <topology evidence="1">Multi-pass membrane protein</topology>
    </subcellularLocation>
</comment>
<keyword evidence="4 12" id="KW-0812">Transmembrane</keyword>
<evidence type="ECO:0000256" key="12">
    <source>
        <dbReference type="SAM" id="Phobius"/>
    </source>
</evidence>
<dbReference type="PRINTS" id="PR00237">
    <property type="entry name" value="GPCRRHODOPSN"/>
</dbReference>
<evidence type="ECO:0000256" key="1">
    <source>
        <dbReference type="ARBA" id="ARBA00004141"/>
    </source>
</evidence>
<comment type="caution">
    <text evidence="14">The sequence shown here is derived from an EMBL/GenBank/DDBJ whole genome shotgun (WGS) entry which is preliminary data.</text>
</comment>
<dbReference type="Gene3D" id="1.20.1070.10">
    <property type="entry name" value="Rhodopsin 7-helix transmembrane proteins"/>
    <property type="match status" value="1"/>
</dbReference>
<accession>A0AAE0TEF4</accession>
<keyword evidence="2" id="KW-0600">Photoreceptor protein</keyword>
<feature type="transmembrane region" description="Helical" evidence="12">
    <location>
        <begin position="163"/>
        <end position="186"/>
    </location>
</feature>
<keyword evidence="8" id="KW-0297">G-protein coupled receptor</keyword>
<organism evidence="14 15">
    <name type="scientific">Potamilus streckersoni</name>
    <dbReference type="NCBI Taxonomy" id="2493646"/>
    <lineage>
        <taxon>Eukaryota</taxon>
        <taxon>Metazoa</taxon>
        <taxon>Spiralia</taxon>
        <taxon>Lophotrochozoa</taxon>
        <taxon>Mollusca</taxon>
        <taxon>Bivalvia</taxon>
        <taxon>Autobranchia</taxon>
        <taxon>Heteroconchia</taxon>
        <taxon>Palaeoheterodonta</taxon>
        <taxon>Unionida</taxon>
        <taxon>Unionoidea</taxon>
        <taxon>Unionidae</taxon>
        <taxon>Ambleminae</taxon>
        <taxon>Lampsilini</taxon>
        <taxon>Potamilus</taxon>
    </lineage>
</organism>
<keyword evidence="6 12" id="KW-1133">Transmembrane helix</keyword>
<evidence type="ECO:0000256" key="5">
    <source>
        <dbReference type="ARBA" id="ARBA00022925"/>
    </source>
</evidence>
<evidence type="ECO:0000313" key="15">
    <source>
        <dbReference type="Proteomes" id="UP001195483"/>
    </source>
</evidence>
<reference evidence="14" key="3">
    <citation type="submission" date="2023-05" db="EMBL/GenBank/DDBJ databases">
        <authorList>
            <person name="Smith C.H."/>
        </authorList>
    </citation>
    <scope>NUCLEOTIDE SEQUENCE</scope>
    <source>
        <strain evidence="14">CHS0354</strain>
        <tissue evidence="14">Mantle</tissue>
    </source>
</reference>
<dbReference type="PANTHER" id="PTHR24240">
    <property type="entry name" value="OPSIN"/>
    <property type="match status" value="1"/>
</dbReference>
<dbReference type="EMBL" id="JAEAOA010002295">
    <property type="protein sequence ID" value="KAK3608198.1"/>
    <property type="molecule type" value="Genomic_DNA"/>
</dbReference>
<feature type="transmembrane region" description="Helical" evidence="12">
    <location>
        <begin position="29"/>
        <end position="51"/>
    </location>
</feature>
<dbReference type="GO" id="GO:0007602">
    <property type="term" value="P:phototransduction"/>
    <property type="evidence" value="ECO:0007669"/>
    <property type="project" value="UniProtKB-KW"/>
</dbReference>
<keyword evidence="9 12" id="KW-0472">Membrane</keyword>
<feature type="domain" description="G-protein coupled receptors family 1 profile" evidence="13">
    <location>
        <begin position="1"/>
        <end position="183"/>
    </location>
</feature>
<proteinExistence type="predicted"/>
<keyword evidence="7" id="KW-0157">Chromophore</keyword>
<evidence type="ECO:0000256" key="6">
    <source>
        <dbReference type="ARBA" id="ARBA00022989"/>
    </source>
</evidence>
<gene>
    <name evidence="14" type="ORF">CHS0354_039213</name>
</gene>
<evidence type="ECO:0000256" key="9">
    <source>
        <dbReference type="ARBA" id="ARBA00023136"/>
    </source>
</evidence>
<dbReference type="AlphaFoldDB" id="A0AAE0TEF4"/>
<keyword evidence="15" id="KW-1185">Reference proteome</keyword>
<evidence type="ECO:0000256" key="3">
    <source>
        <dbReference type="ARBA" id="ARBA00022606"/>
    </source>
</evidence>
<evidence type="ECO:0000313" key="14">
    <source>
        <dbReference type="EMBL" id="KAK3608198.1"/>
    </source>
</evidence>
<reference evidence="14" key="1">
    <citation type="journal article" date="2021" name="Genome Biol. Evol.">
        <title>A High-Quality Reference Genome for a Parasitic Bivalve with Doubly Uniparental Inheritance (Bivalvia: Unionida).</title>
        <authorList>
            <person name="Smith C.H."/>
        </authorList>
    </citation>
    <scope>NUCLEOTIDE SEQUENCE</scope>
    <source>
        <strain evidence="14">CHS0354</strain>
    </source>
</reference>
<keyword evidence="11" id="KW-0807">Transducer</keyword>
<dbReference type="GO" id="GO:0016020">
    <property type="term" value="C:membrane"/>
    <property type="evidence" value="ECO:0007669"/>
    <property type="project" value="UniProtKB-SubCell"/>
</dbReference>
<evidence type="ECO:0000256" key="10">
    <source>
        <dbReference type="ARBA" id="ARBA00023170"/>
    </source>
</evidence>
<dbReference type="Pfam" id="PF00001">
    <property type="entry name" value="7tm_1"/>
    <property type="match status" value="1"/>
</dbReference>
<keyword evidence="10" id="KW-0675">Receptor</keyword>
<protein>
    <recommendedName>
        <fullName evidence="13">G-protein coupled receptors family 1 profile domain-containing protein</fullName>
    </recommendedName>
</protein>